<keyword evidence="1" id="KW-0812">Transmembrane</keyword>
<proteinExistence type="predicted"/>
<keyword evidence="3" id="KW-1185">Reference proteome</keyword>
<dbReference type="RefSeq" id="WP_218099109.1">
    <property type="nucleotide sequence ID" value="NZ_CAJVCE010000007.1"/>
</dbReference>
<name>A0ABM8VHC2_9BACL</name>
<keyword evidence="1" id="KW-1133">Transmembrane helix</keyword>
<evidence type="ECO:0008006" key="4">
    <source>
        <dbReference type="Google" id="ProtNLM"/>
    </source>
</evidence>
<evidence type="ECO:0000313" key="2">
    <source>
        <dbReference type="EMBL" id="CAG7641671.1"/>
    </source>
</evidence>
<gene>
    <name evidence="2" type="ORF">PAECIP111802_02766</name>
</gene>
<keyword evidence="1" id="KW-0472">Membrane</keyword>
<organism evidence="2 3">
    <name type="scientific">Paenibacillus allorhizosphaerae</name>
    <dbReference type="NCBI Taxonomy" id="2849866"/>
    <lineage>
        <taxon>Bacteria</taxon>
        <taxon>Bacillati</taxon>
        <taxon>Bacillota</taxon>
        <taxon>Bacilli</taxon>
        <taxon>Bacillales</taxon>
        <taxon>Paenibacillaceae</taxon>
        <taxon>Paenibacillus</taxon>
    </lineage>
</organism>
<dbReference type="Proteomes" id="UP000730618">
    <property type="component" value="Unassembled WGS sequence"/>
</dbReference>
<reference evidence="2 3" key="1">
    <citation type="submission" date="2021-06" db="EMBL/GenBank/DDBJ databases">
        <authorList>
            <person name="Criscuolo A."/>
        </authorList>
    </citation>
    <scope>NUCLEOTIDE SEQUENCE [LARGE SCALE GENOMIC DNA]</scope>
    <source>
        <strain evidence="3">CIP 111802</strain>
    </source>
</reference>
<protein>
    <recommendedName>
        <fullName evidence="4">DUF2953 domain-containing protein</fullName>
    </recommendedName>
</protein>
<evidence type="ECO:0000313" key="3">
    <source>
        <dbReference type="Proteomes" id="UP000730618"/>
    </source>
</evidence>
<feature type="transmembrane region" description="Helical" evidence="1">
    <location>
        <begin position="189"/>
        <end position="208"/>
    </location>
</feature>
<dbReference type="Pfam" id="PF11167">
    <property type="entry name" value="DUF2953"/>
    <property type="match status" value="1"/>
</dbReference>
<sequence length="229" mass="26562">MIWLWVAGILCFVLLIILFSKIRMRVSFNRQDTNDDLLIDVSALFGLIHLRYSMPVFQFKGMLEGLELKTEQVNANAGHLIGNQHRHITIEKVRRAFHNVQLLLQHCFHFHDWLKAGLSHVHCDRFVWKTSIGLDDAANTAISVGTLWGLKTSLLGYVFRFVHLETEPKLQVMPMFNQMRFEMEAVIEAYVRFAFALKAGILLLIRILKVKDGWKTWRTIVMRSAKRAA</sequence>
<dbReference type="InterPro" id="IPR021338">
    <property type="entry name" value="DUF2953"/>
</dbReference>
<dbReference type="EMBL" id="CAJVCE010000007">
    <property type="protein sequence ID" value="CAG7641671.1"/>
    <property type="molecule type" value="Genomic_DNA"/>
</dbReference>
<accession>A0ABM8VHC2</accession>
<comment type="caution">
    <text evidence="2">The sequence shown here is derived from an EMBL/GenBank/DDBJ whole genome shotgun (WGS) entry which is preliminary data.</text>
</comment>
<evidence type="ECO:0000256" key="1">
    <source>
        <dbReference type="SAM" id="Phobius"/>
    </source>
</evidence>